<evidence type="ECO:0000256" key="1">
    <source>
        <dbReference type="SAM" id="Coils"/>
    </source>
</evidence>
<name>A0A285R0N2_9SPHN</name>
<dbReference type="OrthoDB" id="9795056at2"/>
<dbReference type="AlphaFoldDB" id="A0A285R0N2"/>
<dbReference type="Proteomes" id="UP000219494">
    <property type="component" value="Unassembled WGS sequence"/>
</dbReference>
<feature type="coiled-coil region" evidence="1">
    <location>
        <begin position="127"/>
        <end position="154"/>
    </location>
</feature>
<dbReference type="InterPro" id="IPR012347">
    <property type="entry name" value="Ferritin-like"/>
</dbReference>
<gene>
    <name evidence="2" type="ORF">SAMN06297144_2468</name>
</gene>
<sequence length="159" mass="17323">MDEDNLKTLVAQGLSAMKAGSDVAARATDEISDDATNPELRDALEQGKETSRRWADLIGRALQQAGDGNQGNNPILEAHYEVSRRIREQADDDTARDLGIIASGQLALHYWIAAFGTMANYARHLGLEDVARDMKAAADEAKQADERHTKLAEQLLGHA</sequence>
<accession>A0A285R0N2</accession>
<keyword evidence="3" id="KW-1185">Reference proteome</keyword>
<dbReference type="SUPFAM" id="SSF47240">
    <property type="entry name" value="Ferritin-like"/>
    <property type="match status" value="1"/>
</dbReference>
<dbReference type="RefSeq" id="WP_097064361.1">
    <property type="nucleotide sequence ID" value="NZ_OBMI01000003.1"/>
</dbReference>
<dbReference type="Pfam" id="PF05974">
    <property type="entry name" value="DUF892"/>
    <property type="match status" value="1"/>
</dbReference>
<dbReference type="InterPro" id="IPR009078">
    <property type="entry name" value="Ferritin-like_SF"/>
</dbReference>
<organism evidence="2 3">
    <name type="scientific">Sphingomonas guangdongensis</name>
    <dbReference type="NCBI Taxonomy" id="1141890"/>
    <lineage>
        <taxon>Bacteria</taxon>
        <taxon>Pseudomonadati</taxon>
        <taxon>Pseudomonadota</taxon>
        <taxon>Alphaproteobacteria</taxon>
        <taxon>Sphingomonadales</taxon>
        <taxon>Sphingomonadaceae</taxon>
        <taxon>Sphingomonas</taxon>
    </lineage>
</organism>
<dbReference type="InterPro" id="IPR010287">
    <property type="entry name" value="DUF892_YciF-like"/>
</dbReference>
<reference evidence="2 3" key="1">
    <citation type="submission" date="2017-07" db="EMBL/GenBank/DDBJ databases">
        <authorList>
            <person name="Sun Z.S."/>
            <person name="Albrecht U."/>
            <person name="Echele G."/>
            <person name="Lee C.C."/>
        </authorList>
    </citation>
    <scope>NUCLEOTIDE SEQUENCE [LARGE SCALE GENOMIC DNA]</scope>
    <source>
        <strain evidence="2 3">CGMCC 1.12672</strain>
    </source>
</reference>
<dbReference type="PANTHER" id="PTHR30565">
    <property type="entry name" value="PROTEIN YCIF"/>
    <property type="match status" value="1"/>
</dbReference>
<evidence type="ECO:0000313" key="2">
    <source>
        <dbReference type="EMBL" id="SOB87338.1"/>
    </source>
</evidence>
<dbReference type="InterPro" id="IPR047114">
    <property type="entry name" value="YciF"/>
</dbReference>
<dbReference type="Gene3D" id="1.20.1260.10">
    <property type="match status" value="1"/>
</dbReference>
<dbReference type="EMBL" id="OBMI01000003">
    <property type="protein sequence ID" value="SOB87338.1"/>
    <property type="molecule type" value="Genomic_DNA"/>
</dbReference>
<dbReference type="PANTHER" id="PTHR30565:SF9">
    <property type="entry name" value="PROTEIN YCIF"/>
    <property type="match status" value="1"/>
</dbReference>
<evidence type="ECO:0000313" key="3">
    <source>
        <dbReference type="Proteomes" id="UP000219494"/>
    </source>
</evidence>
<proteinExistence type="predicted"/>
<keyword evidence="1" id="KW-0175">Coiled coil</keyword>
<protein>
    <submittedName>
        <fullName evidence="2">Ferritin-like metal-binding protein YciE</fullName>
    </submittedName>
</protein>